<keyword evidence="3" id="KW-1185">Reference proteome</keyword>
<evidence type="ECO:0000256" key="1">
    <source>
        <dbReference type="SAM" id="MobiDB-lite"/>
    </source>
</evidence>
<evidence type="ECO:0000313" key="2">
    <source>
        <dbReference type="EMBL" id="GBP23401.1"/>
    </source>
</evidence>
<feature type="compositionally biased region" description="Basic residues" evidence="1">
    <location>
        <begin position="46"/>
        <end position="57"/>
    </location>
</feature>
<reference evidence="2 3" key="1">
    <citation type="journal article" date="2019" name="Commun. Biol.">
        <title>The bagworm genome reveals a unique fibroin gene that provides high tensile strength.</title>
        <authorList>
            <person name="Kono N."/>
            <person name="Nakamura H."/>
            <person name="Ohtoshi R."/>
            <person name="Tomita M."/>
            <person name="Numata K."/>
            <person name="Arakawa K."/>
        </authorList>
    </citation>
    <scope>NUCLEOTIDE SEQUENCE [LARGE SCALE GENOMIC DNA]</scope>
</reference>
<dbReference type="EMBL" id="BGZK01000150">
    <property type="protein sequence ID" value="GBP23401.1"/>
    <property type="molecule type" value="Genomic_DNA"/>
</dbReference>
<dbReference type="Proteomes" id="UP000299102">
    <property type="component" value="Unassembled WGS sequence"/>
</dbReference>
<gene>
    <name evidence="2" type="ORF">EVAR_22259_1</name>
</gene>
<protein>
    <submittedName>
        <fullName evidence="2">Uncharacterized protein</fullName>
    </submittedName>
</protein>
<evidence type="ECO:0000313" key="3">
    <source>
        <dbReference type="Proteomes" id="UP000299102"/>
    </source>
</evidence>
<dbReference type="AlphaFoldDB" id="A0A4C1UAK0"/>
<feature type="region of interest" description="Disordered" evidence="1">
    <location>
        <begin position="1"/>
        <end position="90"/>
    </location>
</feature>
<proteinExistence type="predicted"/>
<sequence length="145" mass="16128">MDGEVTARRRTRAIPSYPPPGVPYRSPAIEAPVHQEDGLRPSPPIRGRRGRVAKRSRVAGSRPARPAARYTTPGALSNHRDDGPPPRPLAAVENRAFSGAPARRSQKCDRRTVKVASFKFPPNSFRSSHVKRTPRFRRAVALYEM</sequence>
<comment type="caution">
    <text evidence="2">The sequence shown here is derived from an EMBL/GenBank/DDBJ whole genome shotgun (WGS) entry which is preliminary data.</text>
</comment>
<organism evidence="2 3">
    <name type="scientific">Eumeta variegata</name>
    <name type="common">Bagworm moth</name>
    <name type="synonym">Eumeta japonica</name>
    <dbReference type="NCBI Taxonomy" id="151549"/>
    <lineage>
        <taxon>Eukaryota</taxon>
        <taxon>Metazoa</taxon>
        <taxon>Ecdysozoa</taxon>
        <taxon>Arthropoda</taxon>
        <taxon>Hexapoda</taxon>
        <taxon>Insecta</taxon>
        <taxon>Pterygota</taxon>
        <taxon>Neoptera</taxon>
        <taxon>Endopterygota</taxon>
        <taxon>Lepidoptera</taxon>
        <taxon>Glossata</taxon>
        <taxon>Ditrysia</taxon>
        <taxon>Tineoidea</taxon>
        <taxon>Psychidae</taxon>
        <taxon>Oiketicinae</taxon>
        <taxon>Eumeta</taxon>
    </lineage>
</organism>
<accession>A0A4C1UAK0</accession>
<name>A0A4C1UAK0_EUMVA</name>